<protein>
    <recommendedName>
        <fullName evidence="4">Cobalamine biosynthesis protein</fullName>
    </recommendedName>
</protein>
<dbReference type="Pfam" id="PF11348">
    <property type="entry name" value="DUF3150"/>
    <property type="match status" value="1"/>
</dbReference>
<dbReference type="eggNOG" id="COG1737">
    <property type="taxonomic scope" value="Bacteria"/>
</dbReference>
<evidence type="ECO:0000313" key="2">
    <source>
        <dbReference type="EMBL" id="KGD61692.1"/>
    </source>
</evidence>
<dbReference type="AlphaFoldDB" id="A0A095SB11"/>
<dbReference type="STRING" id="1177154.Y5S_03700"/>
<feature type="region of interest" description="Disordered" evidence="1">
    <location>
        <begin position="297"/>
        <end position="403"/>
    </location>
</feature>
<name>A0A095SB11_9GAMM</name>
<proteinExistence type="predicted"/>
<evidence type="ECO:0000256" key="1">
    <source>
        <dbReference type="SAM" id="MobiDB-lite"/>
    </source>
</evidence>
<keyword evidence="3" id="KW-1185">Reference proteome</keyword>
<gene>
    <name evidence="2" type="ORF">Y5S_03700</name>
</gene>
<reference evidence="2 3" key="1">
    <citation type="submission" date="2012-09" db="EMBL/GenBank/DDBJ databases">
        <title>Genome Sequence of alkane-degrading Bacterium Alcanivorax sp. 19-m-6.</title>
        <authorList>
            <person name="Lai Q."/>
            <person name="Shao Z."/>
        </authorList>
    </citation>
    <scope>NUCLEOTIDE SEQUENCE [LARGE SCALE GENOMIC DNA]</scope>
    <source>
        <strain evidence="2 3">19-m-6</strain>
    </source>
</reference>
<comment type="caution">
    <text evidence="2">The sequence shown here is derived from an EMBL/GenBank/DDBJ whole genome shotgun (WGS) entry which is preliminary data.</text>
</comment>
<evidence type="ECO:0000313" key="3">
    <source>
        <dbReference type="Proteomes" id="UP000029444"/>
    </source>
</evidence>
<feature type="compositionally biased region" description="Acidic residues" evidence="1">
    <location>
        <begin position="350"/>
        <end position="361"/>
    </location>
</feature>
<evidence type="ECO:0008006" key="4">
    <source>
        <dbReference type="Google" id="ProtNLM"/>
    </source>
</evidence>
<dbReference type="PATRIC" id="fig|1177154.3.peg.3704"/>
<dbReference type="InterPro" id="IPR021496">
    <property type="entry name" value="DUF3150"/>
</dbReference>
<dbReference type="Proteomes" id="UP000029444">
    <property type="component" value="Unassembled WGS sequence"/>
</dbReference>
<dbReference type="OrthoDB" id="8900573at2"/>
<sequence>MSNTVQHLESLCVIHVDFDIWSGQTRLSPADLKLGEGGEIPPEKVAQLGSKKICDPAKLKGFNRLKTETRRLLLSYGMPFMNGFAVPASKADEICDKLNAVSVEFEALKQTFINGYNAAVEEWITENPEYETAIRAGALPRTAVEKRIGFEYQVFMIQPISDNDPTAKSLNRKVESLGRDLLDEVTEEAQKFFSKNLSGRETCGVTTRITLKNIRDKVDGLSFLNGSLIPLVNLLDETLRGYEQHAQGRVIQAPFFYQVLAAVLIMSDRQRIEEYATGAVTLAGMTESVTPEGVLGAETQGKQEPASQSEVKGGDSGDLPYEPLTAEERGELGETESEVADEATAQQEAAPEEPPLEDLEADMDRFFQQFAGDEEAPASETPVQAEAPEEPVAEAETNHEPEVVTDYEIVIDPEYAHESAQADDVDPQPVVMPEFEDDAEDAFF</sequence>
<dbReference type="RefSeq" id="WP_035235276.1">
    <property type="nucleotide sequence ID" value="NZ_ARXV01000024.1"/>
</dbReference>
<dbReference type="EMBL" id="ARXV01000024">
    <property type="protein sequence ID" value="KGD61692.1"/>
    <property type="molecule type" value="Genomic_DNA"/>
</dbReference>
<accession>A0A095SB11</accession>
<feature type="compositionally biased region" description="Polar residues" evidence="1">
    <location>
        <begin position="300"/>
        <end position="310"/>
    </location>
</feature>
<organism evidence="2 3">
    <name type="scientific">Alcanivorax nanhaiticus</name>
    <dbReference type="NCBI Taxonomy" id="1177154"/>
    <lineage>
        <taxon>Bacteria</taxon>
        <taxon>Pseudomonadati</taxon>
        <taxon>Pseudomonadota</taxon>
        <taxon>Gammaproteobacteria</taxon>
        <taxon>Oceanospirillales</taxon>
        <taxon>Alcanivoracaceae</taxon>
        <taxon>Alcanivorax</taxon>
    </lineage>
</organism>